<accession>A0A1A7ZTB8</accession>
<feature type="coiled-coil region" evidence="3">
    <location>
        <begin position="63"/>
        <end position="92"/>
    </location>
</feature>
<dbReference type="Gene3D" id="3.80.10.10">
    <property type="entry name" value="Ribonuclease Inhibitor"/>
    <property type="match status" value="1"/>
</dbReference>
<reference evidence="5" key="1">
    <citation type="submission" date="2016-05" db="EMBL/GenBank/DDBJ databases">
        <authorList>
            <person name="Lavstsen T."/>
            <person name="Jespersen J.S."/>
        </authorList>
    </citation>
    <scope>NUCLEOTIDE SEQUENCE</scope>
    <source>
        <tissue evidence="5">Brain</tissue>
    </source>
</reference>
<dbReference type="GO" id="GO:0005737">
    <property type="term" value="C:cytoplasm"/>
    <property type="evidence" value="ECO:0007669"/>
    <property type="project" value="TreeGrafter"/>
</dbReference>
<reference evidence="6" key="3">
    <citation type="submission" date="2025-05" db="UniProtKB">
        <authorList>
            <consortium name="Ensembl"/>
        </authorList>
    </citation>
    <scope>IDENTIFICATION</scope>
</reference>
<evidence type="ECO:0000313" key="5">
    <source>
        <dbReference type="EMBL" id="SBP46019.1"/>
    </source>
</evidence>
<sequence length="457" mass="52331">MSPARFGAFCPGGVAVVYVCPVAMVTAPQTLLLELTQNTMAALQKGEDWQQKFVFGNQVVPPLRHQEEQEEQEEQEQEEQDQEEQQACLRRSCLRQVPDRILKNSSLTYVCLEGNHIPSVPSSVFACWPKLQWLDLRNNHITMLPAEIGSHRCLEMLLLEGNPIPELPPELGSVITLRGLNLRDCPIRFPPPHIVQQGYRSILAYLRRVLAERSVSATKTLPVMEKLQLSDLMESGVEEETEPEDKDGLQRFRELKDQLILLDQADLKLTVNGSKCLRSELLSSSRVKKSKAGVLPRLQLSHLKRSEEKRTSAMNEMRQNQTLLEQRRKLEALEKWHTEAREAQMKKKSLCKQRRWETGILEESLEDRSMKSQMLDLGSNEDRSARKLERDIRACVESIQKKSRNPCSTTSEQMAAEAQDVEMIRKLQGQLMERRSQGKHHEKDLFSGVSWTGFPSE</sequence>
<dbReference type="GeneID" id="107395412"/>
<reference evidence="5" key="2">
    <citation type="submission" date="2016-06" db="EMBL/GenBank/DDBJ databases">
        <title>The genome of a short-lived fish provides insights into sex chromosome evolution and the genetic control of aging.</title>
        <authorList>
            <person name="Reichwald K."/>
            <person name="Felder M."/>
            <person name="Petzold A."/>
            <person name="Koch P."/>
            <person name="Groth M."/>
            <person name="Platzer M."/>
        </authorList>
    </citation>
    <scope>NUCLEOTIDE SEQUENCE</scope>
    <source>
        <tissue evidence="5">Brain</tissue>
    </source>
</reference>
<protein>
    <submittedName>
        <fullName evidence="5 6">Leucine rich repeat containing 27</fullName>
    </submittedName>
</protein>
<evidence type="ECO:0000313" key="6">
    <source>
        <dbReference type="Ensembl" id="ENSNFUP00015027833.1"/>
    </source>
</evidence>
<dbReference type="SMART" id="SM00369">
    <property type="entry name" value="LRR_TYP"/>
    <property type="match status" value="3"/>
</dbReference>
<dbReference type="KEGG" id="nfu:107395412"/>
<dbReference type="InterPro" id="IPR032675">
    <property type="entry name" value="LRR_dom_sf"/>
</dbReference>
<dbReference type="OrthoDB" id="2021138at2759"/>
<name>A0A1A7ZTB8_NOTFU</name>
<dbReference type="AlphaFoldDB" id="A0A1A7ZTB8"/>
<keyword evidence="7" id="KW-1185">Reference proteome</keyword>
<dbReference type="EMBL" id="HADY01007534">
    <property type="protein sequence ID" value="SBP46019.1"/>
    <property type="molecule type" value="Transcribed_RNA"/>
</dbReference>
<gene>
    <name evidence="5" type="primary">LRRC27</name>
    <name evidence="6" type="synonym">LOC107395412</name>
</gene>
<keyword evidence="1" id="KW-0433">Leucine-rich repeat</keyword>
<evidence type="ECO:0000256" key="3">
    <source>
        <dbReference type="SAM" id="Coils"/>
    </source>
</evidence>
<dbReference type="InterPro" id="IPR050216">
    <property type="entry name" value="LRR_domain-containing"/>
</dbReference>
<dbReference type="PANTHER" id="PTHR48051:SF35">
    <property type="entry name" value="LEUCINE-RICH REPEAT-CONTAINING PROTEIN 27"/>
    <property type="match status" value="1"/>
</dbReference>
<dbReference type="GeneTree" id="ENSGT00390000007203"/>
<dbReference type="SUPFAM" id="SSF52058">
    <property type="entry name" value="L domain-like"/>
    <property type="match status" value="1"/>
</dbReference>
<dbReference type="PANTHER" id="PTHR48051">
    <property type="match status" value="1"/>
</dbReference>
<dbReference type="InterPro" id="IPR001611">
    <property type="entry name" value="Leu-rich_rpt"/>
</dbReference>
<evidence type="ECO:0000256" key="1">
    <source>
        <dbReference type="ARBA" id="ARBA00022614"/>
    </source>
</evidence>
<evidence type="ECO:0000256" key="2">
    <source>
        <dbReference type="ARBA" id="ARBA00022737"/>
    </source>
</evidence>
<evidence type="ECO:0000256" key="4">
    <source>
        <dbReference type="SAM" id="MobiDB-lite"/>
    </source>
</evidence>
<dbReference type="InterPro" id="IPR003591">
    <property type="entry name" value="Leu-rich_rpt_typical-subtyp"/>
</dbReference>
<evidence type="ECO:0000313" key="7">
    <source>
        <dbReference type="Proteomes" id="UP000694548"/>
    </source>
</evidence>
<dbReference type="Proteomes" id="UP000694548">
    <property type="component" value="Unassembled WGS sequence"/>
</dbReference>
<proteinExistence type="predicted"/>
<feature type="region of interest" description="Disordered" evidence="4">
    <location>
        <begin position="433"/>
        <end position="457"/>
    </location>
</feature>
<keyword evidence="2" id="KW-0677">Repeat</keyword>
<dbReference type="OMA" id="MIPKDFF"/>
<dbReference type="Ensembl" id="ENSNFUT00015029079.1">
    <property type="protein sequence ID" value="ENSNFUP00015027833.1"/>
    <property type="gene ID" value="ENSNFUG00015013460.1"/>
</dbReference>
<dbReference type="PROSITE" id="PS51450">
    <property type="entry name" value="LRR"/>
    <property type="match status" value="1"/>
</dbReference>
<keyword evidence="3" id="KW-0175">Coiled coil</keyword>
<dbReference type="Pfam" id="PF13855">
    <property type="entry name" value="LRR_8"/>
    <property type="match status" value="1"/>
</dbReference>
<organism evidence="5">
    <name type="scientific">Nothobranchius furzeri</name>
    <name type="common">Turquoise killifish</name>
    <dbReference type="NCBI Taxonomy" id="105023"/>
    <lineage>
        <taxon>Eukaryota</taxon>
        <taxon>Metazoa</taxon>
        <taxon>Chordata</taxon>
        <taxon>Craniata</taxon>
        <taxon>Vertebrata</taxon>
        <taxon>Euteleostomi</taxon>
        <taxon>Actinopterygii</taxon>
        <taxon>Neopterygii</taxon>
        <taxon>Teleostei</taxon>
        <taxon>Neoteleostei</taxon>
        <taxon>Acanthomorphata</taxon>
        <taxon>Ovalentaria</taxon>
        <taxon>Atherinomorphae</taxon>
        <taxon>Cyprinodontiformes</taxon>
        <taxon>Nothobranchiidae</taxon>
        <taxon>Nothobranchius</taxon>
    </lineage>
</organism>
<feature type="compositionally biased region" description="Basic and acidic residues" evidence="4">
    <location>
        <begin position="433"/>
        <end position="445"/>
    </location>
</feature>